<dbReference type="OrthoDB" id="8527419at2"/>
<dbReference type="Pfam" id="PF16036">
    <property type="entry name" value="Chalcone_3"/>
    <property type="match status" value="1"/>
</dbReference>
<dbReference type="RefSeq" id="WP_126783929.1">
    <property type="nucleotide sequence ID" value="NZ_PIQF01000001.1"/>
</dbReference>
<dbReference type="AlphaFoldDB" id="A0A432ZI18"/>
<dbReference type="Proteomes" id="UP000287908">
    <property type="component" value="Unassembled WGS sequence"/>
</dbReference>
<feature type="chain" id="PRO_5019557214" description="Chalcone isomerase domain-containing protein" evidence="1">
    <location>
        <begin position="21"/>
        <end position="175"/>
    </location>
</feature>
<accession>A0A432ZI18</accession>
<protein>
    <recommendedName>
        <fullName evidence="2">Chalcone isomerase domain-containing protein</fullName>
    </recommendedName>
</protein>
<gene>
    <name evidence="3" type="ORF">CWI81_04045</name>
</gene>
<name>A0A432ZI18_9GAMM</name>
<dbReference type="EMBL" id="PIQF01000001">
    <property type="protein sequence ID" value="RUO77657.1"/>
    <property type="molecule type" value="Genomic_DNA"/>
</dbReference>
<evidence type="ECO:0000256" key="1">
    <source>
        <dbReference type="SAM" id="SignalP"/>
    </source>
</evidence>
<evidence type="ECO:0000313" key="4">
    <source>
        <dbReference type="Proteomes" id="UP000287908"/>
    </source>
</evidence>
<evidence type="ECO:0000313" key="3">
    <source>
        <dbReference type="EMBL" id="RUO77657.1"/>
    </source>
</evidence>
<proteinExistence type="predicted"/>
<organism evidence="3 4">
    <name type="scientific">Idiomarina seosinensis</name>
    <dbReference type="NCBI Taxonomy" id="281739"/>
    <lineage>
        <taxon>Bacteria</taxon>
        <taxon>Pseudomonadati</taxon>
        <taxon>Pseudomonadota</taxon>
        <taxon>Gammaproteobacteria</taxon>
        <taxon>Alteromonadales</taxon>
        <taxon>Idiomarinaceae</taxon>
        <taxon>Idiomarina</taxon>
    </lineage>
</organism>
<comment type="caution">
    <text evidence="3">The sequence shown here is derived from an EMBL/GenBank/DDBJ whole genome shotgun (WGS) entry which is preliminary data.</text>
</comment>
<feature type="domain" description="Chalcone isomerase" evidence="2">
    <location>
        <begin position="38"/>
        <end position="160"/>
    </location>
</feature>
<dbReference type="InterPro" id="IPR016087">
    <property type="entry name" value="Chalcone_isomerase"/>
</dbReference>
<sequence>MIGRISTVLVSALVATSAWASTCQQSLPDSLKKVGETRLSVVFWDVYDAHLYTDTGNYDWEQRDKQQKALLLNYLRDIKAADLVETTGEEWQDLGLKHEQQQQWLEQLNTIWPDIKEGDCLLLRENDQGYAEFYQADKLLGTIENKTFTDQFLAIWLSPDSRFKSERQELVGEKQ</sequence>
<evidence type="ECO:0000259" key="2">
    <source>
        <dbReference type="Pfam" id="PF16036"/>
    </source>
</evidence>
<keyword evidence="4" id="KW-1185">Reference proteome</keyword>
<feature type="signal peptide" evidence="1">
    <location>
        <begin position="1"/>
        <end position="20"/>
    </location>
</feature>
<reference evidence="3 4" key="1">
    <citation type="journal article" date="2011" name="Front. Microbiol.">
        <title>Genomic signatures of strain selection and enhancement in Bacillus atrophaeus var. globigii, a historical biowarfare simulant.</title>
        <authorList>
            <person name="Gibbons H.S."/>
            <person name="Broomall S.M."/>
            <person name="McNew L.A."/>
            <person name="Daligault H."/>
            <person name="Chapman C."/>
            <person name="Bruce D."/>
            <person name="Karavis M."/>
            <person name="Krepps M."/>
            <person name="McGregor P.A."/>
            <person name="Hong C."/>
            <person name="Park K.H."/>
            <person name="Akmal A."/>
            <person name="Feldman A."/>
            <person name="Lin J.S."/>
            <person name="Chang W.E."/>
            <person name="Higgs B.W."/>
            <person name="Demirev P."/>
            <person name="Lindquist J."/>
            <person name="Liem A."/>
            <person name="Fochler E."/>
            <person name="Read T.D."/>
            <person name="Tapia R."/>
            <person name="Johnson S."/>
            <person name="Bishop-Lilly K.A."/>
            <person name="Detter C."/>
            <person name="Han C."/>
            <person name="Sozhamannan S."/>
            <person name="Rosenzweig C.N."/>
            <person name="Skowronski E.W."/>
        </authorList>
    </citation>
    <scope>NUCLEOTIDE SEQUENCE [LARGE SCALE GENOMIC DNA]</scope>
    <source>
        <strain evidence="3 4">CL-SP19</strain>
    </source>
</reference>
<keyword evidence="1" id="KW-0732">Signal</keyword>